<comment type="catalytic activity">
    <reaction evidence="9">
        <text>Release of signal peptides from bacterial membrane prolipoproteins. Hydrolyzes -Xaa-Yaa-Zaa-|-(S,diacylglyceryl)Cys-, in which Xaa is hydrophobic (preferably Leu), and Yaa (Ala or Ser) and Zaa (Gly or Ala) have small, neutral side chains.</text>
        <dbReference type="EC" id="3.4.23.36"/>
    </reaction>
</comment>
<comment type="subcellular location">
    <subcellularLocation>
        <location evidence="9">Cell membrane</location>
        <topology evidence="9">Multi-pass membrane protein</topology>
    </subcellularLocation>
</comment>
<feature type="transmembrane region" description="Helical" evidence="9">
    <location>
        <begin position="51"/>
        <end position="77"/>
    </location>
</feature>
<keyword evidence="2 9" id="KW-1003">Cell membrane</keyword>
<dbReference type="InterPro" id="IPR001872">
    <property type="entry name" value="Peptidase_A8"/>
</dbReference>
<evidence type="ECO:0000256" key="1">
    <source>
        <dbReference type="ARBA" id="ARBA00006139"/>
    </source>
</evidence>
<protein>
    <recommendedName>
        <fullName evidence="9">Lipoprotein signal peptidase</fullName>
        <ecNumber evidence="9">3.4.23.36</ecNumber>
    </recommendedName>
    <alternativeName>
        <fullName evidence="9">Prolipoprotein signal peptidase</fullName>
    </alternativeName>
    <alternativeName>
        <fullName evidence="9">Signal peptidase II</fullName>
        <shortName evidence="9">SPase II</shortName>
    </alternativeName>
</protein>
<feature type="active site" evidence="9">
    <location>
        <position position="134"/>
    </location>
</feature>
<dbReference type="AlphaFoldDB" id="A0A6H9WSH3"/>
<evidence type="ECO:0000256" key="6">
    <source>
        <dbReference type="ARBA" id="ARBA00022801"/>
    </source>
</evidence>
<keyword evidence="4 9" id="KW-0812">Transmembrane</keyword>
<keyword evidence="13" id="KW-1185">Reference proteome</keyword>
<dbReference type="UniPathway" id="UPA00665"/>
<evidence type="ECO:0000256" key="10">
    <source>
        <dbReference type="RuleBase" id="RU004181"/>
    </source>
</evidence>
<keyword evidence="8 9" id="KW-0472">Membrane</keyword>
<keyword evidence="3 9" id="KW-0645">Protease</keyword>
<dbReference type="GO" id="GO:0005886">
    <property type="term" value="C:plasma membrane"/>
    <property type="evidence" value="ECO:0007669"/>
    <property type="project" value="UniProtKB-SubCell"/>
</dbReference>
<dbReference type="EMBL" id="WBJY01000001">
    <property type="protein sequence ID" value="KAB1650581.1"/>
    <property type="molecule type" value="Genomic_DNA"/>
</dbReference>
<gene>
    <name evidence="9 12" type="primary">lspA</name>
    <name evidence="12" type="ORF">F8O04_08630</name>
</gene>
<dbReference type="GO" id="GO:0004190">
    <property type="term" value="F:aspartic-type endopeptidase activity"/>
    <property type="evidence" value="ECO:0007669"/>
    <property type="project" value="UniProtKB-UniRule"/>
</dbReference>
<evidence type="ECO:0000256" key="4">
    <source>
        <dbReference type="ARBA" id="ARBA00022692"/>
    </source>
</evidence>
<evidence type="ECO:0000313" key="12">
    <source>
        <dbReference type="EMBL" id="KAB1650581.1"/>
    </source>
</evidence>
<evidence type="ECO:0000256" key="8">
    <source>
        <dbReference type="ARBA" id="ARBA00023136"/>
    </source>
</evidence>
<feature type="compositionally biased region" description="Acidic residues" evidence="11">
    <location>
        <begin position="169"/>
        <end position="178"/>
    </location>
</feature>
<dbReference type="Proteomes" id="UP000431744">
    <property type="component" value="Unassembled WGS sequence"/>
</dbReference>
<dbReference type="NCBIfam" id="TIGR00077">
    <property type="entry name" value="lspA"/>
    <property type="match status" value="1"/>
</dbReference>
<reference evidence="12 13" key="1">
    <citation type="submission" date="2019-09" db="EMBL/GenBank/DDBJ databases">
        <title>Phylogeny of genus Pseudoclavibacter and closely related genus.</title>
        <authorList>
            <person name="Li Y."/>
        </authorList>
    </citation>
    <scope>NUCLEOTIDE SEQUENCE [LARGE SCALE GENOMIC DNA]</scope>
    <source>
        <strain evidence="12 13">EGI 60007</strain>
    </source>
</reference>
<dbReference type="Pfam" id="PF01252">
    <property type="entry name" value="Peptidase_A8"/>
    <property type="match status" value="1"/>
</dbReference>
<keyword evidence="7 9" id="KW-1133">Transmembrane helix</keyword>
<feature type="region of interest" description="Disordered" evidence="11">
    <location>
        <begin position="157"/>
        <end position="195"/>
    </location>
</feature>
<dbReference type="PANTHER" id="PTHR33695">
    <property type="entry name" value="LIPOPROTEIN SIGNAL PEPTIDASE"/>
    <property type="match status" value="1"/>
</dbReference>
<comment type="pathway">
    <text evidence="9">Protein modification; lipoprotein biosynthesis (signal peptide cleavage).</text>
</comment>
<evidence type="ECO:0000256" key="2">
    <source>
        <dbReference type="ARBA" id="ARBA00022475"/>
    </source>
</evidence>
<comment type="function">
    <text evidence="9">This protein specifically catalyzes the removal of signal peptides from prolipoproteins.</text>
</comment>
<comment type="similarity">
    <text evidence="1 9 10">Belongs to the peptidase A8 family.</text>
</comment>
<evidence type="ECO:0000256" key="9">
    <source>
        <dbReference type="HAMAP-Rule" id="MF_00161"/>
    </source>
</evidence>
<dbReference type="GO" id="GO:0006508">
    <property type="term" value="P:proteolysis"/>
    <property type="evidence" value="ECO:0007669"/>
    <property type="project" value="UniProtKB-KW"/>
</dbReference>
<dbReference type="PANTHER" id="PTHR33695:SF1">
    <property type="entry name" value="LIPOPROTEIN SIGNAL PEPTIDASE"/>
    <property type="match status" value="1"/>
</dbReference>
<dbReference type="OrthoDB" id="4308908at2"/>
<evidence type="ECO:0000256" key="5">
    <source>
        <dbReference type="ARBA" id="ARBA00022750"/>
    </source>
</evidence>
<dbReference type="EC" id="3.4.23.36" evidence="9"/>
<keyword evidence="6 9" id="KW-0378">Hydrolase</keyword>
<comment type="caution">
    <text evidence="12">The sequence shown here is derived from an EMBL/GenBank/DDBJ whole genome shotgun (WGS) entry which is preliminary data.</text>
</comment>
<evidence type="ECO:0000313" key="13">
    <source>
        <dbReference type="Proteomes" id="UP000431744"/>
    </source>
</evidence>
<comment type="caution">
    <text evidence="9">Lacks conserved residue(s) required for the propagation of feature annotation.</text>
</comment>
<name>A0A6H9WSH3_9MICO</name>
<evidence type="ECO:0000256" key="3">
    <source>
        <dbReference type="ARBA" id="ARBA00022670"/>
    </source>
</evidence>
<accession>A0A6H9WSH3</accession>
<evidence type="ECO:0000256" key="7">
    <source>
        <dbReference type="ARBA" id="ARBA00022989"/>
    </source>
</evidence>
<evidence type="ECO:0000256" key="11">
    <source>
        <dbReference type="SAM" id="MobiDB-lite"/>
    </source>
</evidence>
<organism evidence="12 13">
    <name type="scientific">Pseudoclavibacter endophyticus</name>
    <dbReference type="NCBI Taxonomy" id="1778590"/>
    <lineage>
        <taxon>Bacteria</taxon>
        <taxon>Bacillati</taxon>
        <taxon>Actinomycetota</taxon>
        <taxon>Actinomycetes</taxon>
        <taxon>Micrococcales</taxon>
        <taxon>Microbacteriaceae</taxon>
        <taxon>Pseudoclavibacter</taxon>
    </lineage>
</organism>
<dbReference type="PRINTS" id="PR00781">
    <property type="entry name" value="LIPOSIGPTASE"/>
</dbReference>
<proteinExistence type="inferred from homology"/>
<feature type="active site" evidence="9">
    <location>
        <position position="118"/>
    </location>
</feature>
<keyword evidence="5 9" id="KW-0064">Aspartyl protease</keyword>
<sequence>MALALLATVAVVWYAVDQFVKIVVETNMVEGQVIEVLGPVLQWHFVRNPGAAFSLAAGQTWIFTAFAVIVVIVIAVLARRIRSFAWATVFGLVLGGVLGNLTDRLFRPPGFGVGHVVDVISTPWLLPAIYNVADMGIVFGMILFVWLTLRDVRLDGTRGRTPKRQPEPGELEPGEPEPGEPKPGEPETDAPGIRA</sequence>
<feature type="transmembrane region" description="Helical" evidence="9">
    <location>
        <begin position="84"/>
        <end position="102"/>
    </location>
</feature>
<dbReference type="HAMAP" id="MF_00161">
    <property type="entry name" value="LspA"/>
    <property type="match status" value="1"/>
</dbReference>
<feature type="transmembrane region" description="Helical" evidence="9">
    <location>
        <begin position="128"/>
        <end position="149"/>
    </location>
</feature>